<dbReference type="Gene3D" id="3.40.50.10140">
    <property type="entry name" value="Toll/interleukin-1 receptor homology (TIR) domain"/>
    <property type="match status" value="1"/>
</dbReference>
<dbReference type="AlphaFoldDB" id="A0A3M9X3Y8"/>
<organism evidence="1 2">
    <name type="scientific">Mesorhizobium japonicum</name>
    <dbReference type="NCBI Taxonomy" id="2066070"/>
    <lineage>
        <taxon>Bacteria</taxon>
        <taxon>Pseudomonadati</taxon>
        <taxon>Pseudomonadota</taxon>
        <taxon>Alphaproteobacteria</taxon>
        <taxon>Hyphomicrobiales</taxon>
        <taxon>Phyllobacteriaceae</taxon>
        <taxon>Mesorhizobium</taxon>
    </lineage>
</organism>
<dbReference type="Proteomes" id="UP000275436">
    <property type="component" value="Unassembled WGS sequence"/>
</dbReference>
<evidence type="ECO:0000313" key="1">
    <source>
        <dbReference type="EMBL" id="RNJ42386.1"/>
    </source>
</evidence>
<proteinExistence type="predicted"/>
<sequence>MQNFYDAFISYRRAEASALANWIRNRLQRYRLPKEVLEMLSSEKRELHQRRPRIYVDRIYEKPAEDFLQDKIYPALDASQRLIVLSTPSAFDTIKDAGGVETPNWLVREIDRFMGPESATRHRPVDLVLGPLRQRTGLRRSMRTSKPRESKACTSLSAKPTSAREYETNTTSFCVRSFGRAFGCSMLIIADASTKYEVADPCSGSGNLGTQAAAWIDVGTLKSA</sequence>
<accession>A0A3M9X3Y8</accession>
<gene>
    <name evidence="1" type="ORF">DNR46_28735</name>
</gene>
<reference evidence="1 2" key="1">
    <citation type="journal article" date="2018" name="Mol. Plant Microbe Interact.">
        <title>Taxonomically Different Co-Microsymbionts of a Relict Legume, Oxytropis popoviana, Have Complementary Sets of Symbiotic Genes and Together Increase the Efficiency of Plant Nodulation.</title>
        <authorList>
            <person name="Safronova V."/>
            <person name="Belimov A."/>
            <person name="Sazanova A."/>
            <person name="Chirak E."/>
            <person name="Verkhozina A."/>
            <person name="Kuznetsova I."/>
            <person name="Andronov E."/>
            <person name="Puhalsky J."/>
            <person name="Tikhonovich I."/>
        </authorList>
    </citation>
    <scope>NUCLEOTIDE SEQUENCE [LARGE SCALE GENOMIC DNA]</scope>
    <source>
        <strain evidence="1 2">Opo-235</strain>
    </source>
</reference>
<protein>
    <submittedName>
        <fullName evidence="1">Uncharacterized protein</fullName>
    </submittedName>
</protein>
<comment type="caution">
    <text evidence="1">The sequence shown here is derived from an EMBL/GenBank/DDBJ whole genome shotgun (WGS) entry which is preliminary data.</text>
</comment>
<name>A0A3M9X3Y8_9HYPH</name>
<dbReference type="EMBL" id="QKOD01000011">
    <property type="protein sequence ID" value="RNJ42386.1"/>
    <property type="molecule type" value="Genomic_DNA"/>
</dbReference>
<dbReference type="InterPro" id="IPR035897">
    <property type="entry name" value="Toll_tir_struct_dom_sf"/>
</dbReference>
<evidence type="ECO:0000313" key="2">
    <source>
        <dbReference type="Proteomes" id="UP000275436"/>
    </source>
</evidence>
<dbReference type="RefSeq" id="WP_123169739.1">
    <property type="nucleotide sequence ID" value="NZ_QKOD01000011.1"/>
</dbReference>